<gene>
    <name evidence="1" type="ORF">ODALV1_LOCUS19455</name>
</gene>
<organism evidence="1 2">
    <name type="scientific">Orchesella dallaii</name>
    <dbReference type="NCBI Taxonomy" id="48710"/>
    <lineage>
        <taxon>Eukaryota</taxon>
        <taxon>Metazoa</taxon>
        <taxon>Ecdysozoa</taxon>
        <taxon>Arthropoda</taxon>
        <taxon>Hexapoda</taxon>
        <taxon>Collembola</taxon>
        <taxon>Entomobryomorpha</taxon>
        <taxon>Entomobryoidea</taxon>
        <taxon>Orchesellidae</taxon>
        <taxon>Orchesellinae</taxon>
        <taxon>Orchesella</taxon>
    </lineage>
</organism>
<protein>
    <recommendedName>
        <fullName evidence="3">Reverse transcriptase zinc-binding domain-containing protein</fullName>
    </recommendedName>
</protein>
<evidence type="ECO:0008006" key="3">
    <source>
        <dbReference type="Google" id="ProtNLM"/>
    </source>
</evidence>
<name>A0ABP1R9M2_9HEXA</name>
<proteinExistence type="predicted"/>
<evidence type="ECO:0000313" key="2">
    <source>
        <dbReference type="Proteomes" id="UP001642540"/>
    </source>
</evidence>
<accession>A0ABP1R9M2</accession>
<comment type="caution">
    <text evidence="1">The sequence shown here is derived from an EMBL/GenBank/DDBJ whole genome shotgun (WGS) entry which is preliminary data.</text>
</comment>
<dbReference type="EMBL" id="CAXLJM020000065">
    <property type="protein sequence ID" value="CAL8121586.1"/>
    <property type="molecule type" value="Genomic_DNA"/>
</dbReference>
<evidence type="ECO:0000313" key="1">
    <source>
        <dbReference type="EMBL" id="CAL8121586.1"/>
    </source>
</evidence>
<reference evidence="1 2" key="1">
    <citation type="submission" date="2024-08" db="EMBL/GenBank/DDBJ databases">
        <authorList>
            <person name="Cucini C."/>
            <person name="Frati F."/>
        </authorList>
    </citation>
    <scope>NUCLEOTIDE SEQUENCE [LARGE SCALE GENOMIC DNA]</scope>
</reference>
<keyword evidence="2" id="KW-1185">Reference proteome</keyword>
<dbReference type="Proteomes" id="UP001642540">
    <property type="component" value="Unassembled WGS sequence"/>
</dbReference>
<sequence length="212" mass="25177">MGQDRYARKCFDALCDLDNTGNSMMKYNWASQVKACLTSLGLEKLWDADISTLYELRPEFHARTSMQQREIDIEKVRNSERLKYYENCIPCEAGPAEYLKLNLPFHKSKMLSQARLNGNQFYCEKFLHQLDDSQECTLCNAYDRDSLEHFFIRCKIFAGTRSRTIMYYIHEHLNPHSPFQMLLNWETAEECNIFYTFIMEALRLRRTLIEES</sequence>